<keyword evidence="2" id="KW-1185">Reference proteome</keyword>
<dbReference type="SUPFAM" id="SSF56399">
    <property type="entry name" value="ADP-ribosylation"/>
    <property type="match status" value="1"/>
</dbReference>
<dbReference type="Gene3D" id="2.180.10.10">
    <property type="entry name" value="RHS repeat-associated core"/>
    <property type="match status" value="1"/>
</dbReference>
<evidence type="ECO:0000313" key="1">
    <source>
        <dbReference type="EMBL" id="MEJ5908072.1"/>
    </source>
</evidence>
<dbReference type="InterPro" id="IPR022385">
    <property type="entry name" value="Rhs_assc_core"/>
</dbReference>
<dbReference type="EMBL" id="JBBHLD010000039">
    <property type="protein sequence ID" value="MEJ5908072.1"/>
    <property type="molecule type" value="Genomic_DNA"/>
</dbReference>
<dbReference type="Proteomes" id="UP001377692">
    <property type="component" value="Unassembled WGS sequence"/>
</dbReference>
<dbReference type="RefSeq" id="WP_339551234.1">
    <property type="nucleotide sequence ID" value="NZ_JBBHLD010000039.1"/>
</dbReference>
<name>A0ABU8RE07_9PSED</name>
<dbReference type="NCBIfam" id="TIGR03696">
    <property type="entry name" value="Rhs_assc_core"/>
    <property type="match status" value="1"/>
</dbReference>
<protein>
    <submittedName>
        <fullName evidence="1">RHS repeat-associated core domain-containing protein</fullName>
    </submittedName>
</protein>
<organism evidence="1 2">
    <name type="scientific">Pseudomonas kermanshahensis</name>
    <dbReference type="NCBI Taxonomy" id="2745482"/>
    <lineage>
        <taxon>Bacteria</taxon>
        <taxon>Pseudomonadati</taxon>
        <taxon>Pseudomonadota</taxon>
        <taxon>Gammaproteobacteria</taxon>
        <taxon>Pseudomonadales</taxon>
        <taxon>Pseudomonadaceae</taxon>
        <taxon>Pseudomonas</taxon>
    </lineage>
</organism>
<proteinExistence type="predicted"/>
<reference evidence="1 2" key="1">
    <citation type="submission" date="2024-02" db="EMBL/GenBank/DDBJ databases">
        <title>Identification of pathogenicity and growth-promoting functions of Pseudomonas putida variants.</title>
        <authorList>
            <person name="Sun J."/>
        </authorList>
    </citation>
    <scope>NUCLEOTIDE SEQUENCE [LARGE SCALE GENOMIC DNA]</scope>
    <source>
        <strain evidence="1 2">A04</strain>
    </source>
</reference>
<gene>
    <name evidence="1" type="ORF">V7V80_25650</name>
</gene>
<accession>A0ABU8RE07</accession>
<comment type="caution">
    <text evidence="1">The sequence shown here is derived from an EMBL/GenBank/DDBJ whole genome shotgun (WGS) entry which is preliminary data.</text>
</comment>
<evidence type="ECO:0000313" key="2">
    <source>
        <dbReference type="Proteomes" id="UP001377692"/>
    </source>
</evidence>
<sequence length="336" mass="36946">MKTFTGAWFFYEGDAVRTVWQEGRCSSLIQAAGMRLVERKVANGLQQTMMLASDGMGSVIGESGTRSKSVAYSPYGFQRGMESLIGFAGQMQSLLPIGYFLGNGYRFFDVVTNRFNSPDEFSPFGRGGVNAYVYCGGDPVNRTDPSGHMIYYVGSSSVFNWLTPGTELSAPIAPIAPIAPSARTGPSYYSDGLFGKSQVQNFPRITTTISPRSEGIHASRKRAASTVEAGGAKRVKQEGGLIQKPQADVNRRQVKARMTARIEHSQLELFSNDSNVPDNRAIALDYLDMLDSKAADEAREALYNKYGRTVRVIEVREYVYNGVSGIVSWIRRSAKR</sequence>